<keyword evidence="4" id="KW-1133">Transmembrane helix</keyword>
<sequence>MAWHVQMPLGFGNAVVLQTMYIALVASLPPDQMAVGTGFAQLLRGLGKPLPSRETPTARDTDTRRLDNRSLGQVGGLATASALFQSRLDSELHARIHAPDAETHPCRSGTKIIRGLRHSSRLIVDLPPDLQRIARDAYAASLKSVFTLAACASLLAYLLRLPIPDKDLNDHPASANAEADEASSVCGSESGYETDDEAKCGGRTR</sequence>
<feature type="region of interest" description="Disordered" evidence="6">
    <location>
        <begin position="170"/>
        <end position="205"/>
    </location>
</feature>
<keyword evidence="2" id="KW-0813">Transport</keyword>
<keyword evidence="3" id="KW-0812">Transmembrane</keyword>
<feature type="signal peptide" evidence="7">
    <location>
        <begin position="1"/>
        <end position="27"/>
    </location>
</feature>
<feature type="compositionally biased region" description="Basic and acidic residues" evidence="6">
    <location>
        <begin position="56"/>
        <end position="65"/>
    </location>
</feature>
<organism evidence="8 9">
    <name type="scientific">Lyophyllum shimeji</name>
    <name type="common">Hon-shimeji</name>
    <name type="synonym">Tricholoma shimeji</name>
    <dbReference type="NCBI Taxonomy" id="47721"/>
    <lineage>
        <taxon>Eukaryota</taxon>
        <taxon>Fungi</taxon>
        <taxon>Dikarya</taxon>
        <taxon>Basidiomycota</taxon>
        <taxon>Agaricomycotina</taxon>
        <taxon>Agaricomycetes</taxon>
        <taxon>Agaricomycetidae</taxon>
        <taxon>Agaricales</taxon>
        <taxon>Tricholomatineae</taxon>
        <taxon>Lyophyllaceae</taxon>
        <taxon>Lyophyllum</taxon>
    </lineage>
</organism>
<dbReference type="AlphaFoldDB" id="A0A9P3PHM5"/>
<feature type="region of interest" description="Disordered" evidence="6">
    <location>
        <begin position="46"/>
        <end position="65"/>
    </location>
</feature>
<name>A0A9P3PHM5_LYOSH</name>
<evidence type="ECO:0000313" key="8">
    <source>
        <dbReference type="EMBL" id="GLB35644.1"/>
    </source>
</evidence>
<keyword evidence="9" id="KW-1185">Reference proteome</keyword>
<comment type="subcellular location">
    <subcellularLocation>
        <location evidence="1">Endomembrane system</location>
        <topology evidence="1">Multi-pass membrane protein</topology>
    </subcellularLocation>
</comment>
<evidence type="ECO:0000256" key="7">
    <source>
        <dbReference type="SAM" id="SignalP"/>
    </source>
</evidence>
<evidence type="ECO:0000256" key="4">
    <source>
        <dbReference type="ARBA" id="ARBA00022989"/>
    </source>
</evidence>
<dbReference type="PANTHER" id="PTHR23501:SF191">
    <property type="entry name" value="VACUOLAR BASIC AMINO ACID TRANSPORTER 4"/>
    <property type="match status" value="1"/>
</dbReference>
<keyword evidence="5" id="KW-0472">Membrane</keyword>
<proteinExistence type="predicted"/>
<dbReference type="Proteomes" id="UP001063166">
    <property type="component" value="Unassembled WGS sequence"/>
</dbReference>
<evidence type="ECO:0000256" key="5">
    <source>
        <dbReference type="ARBA" id="ARBA00023136"/>
    </source>
</evidence>
<accession>A0A9P3PHM5</accession>
<evidence type="ECO:0000313" key="9">
    <source>
        <dbReference type="Proteomes" id="UP001063166"/>
    </source>
</evidence>
<evidence type="ECO:0000256" key="3">
    <source>
        <dbReference type="ARBA" id="ARBA00022692"/>
    </source>
</evidence>
<comment type="caution">
    <text evidence="8">The sequence shown here is derived from an EMBL/GenBank/DDBJ whole genome shotgun (WGS) entry which is preliminary data.</text>
</comment>
<dbReference type="PANTHER" id="PTHR23501">
    <property type="entry name" value="MAJOR FACILITATOR SUPERFAMILY"/>
    <property type="match status" value="1"/>
</dbReference>
<dbReference type="GO" id="GO:0012505">
    <property type="term" value="C:endomembrane system"/>
    <property type="evidence" value="ECO:0007669"/>
    <property type="project" value="UniProtKB-SubCell"/>
</dbReference>
<protein>
    <submittedName>
        <fullName evidence="8">Major facilitator superfamily protein</fullName>
    </submittedName>
</protein>
<evidence type="ECO:0000256" key="2">
    <source>
        <dbReference type="ARBA" id="ARBA00022448"/>
    </source>
</evidence>
<evidence type="ECO:0000256" key="1">
    <source>
        <dbReference type="ARBA" id="ARBA00004127"/>
    </source>
</evidence>
<reference evidence="8" key="1">
    <citation type="submission" date="2022-07" db="EMBL/GenBank/DDBJ databases">
        <title>The genome of Lyophyllum shimeji provides insight into the initial evolution of ectomycorrhizal fungal genome.</title>
        <authorList>
            <person name="Kobayashi Y."/>
            <person name="Shibata T."/>
            <person name="Hirakawa H."/>
            <person name="Shigenobu S."/>
            <person name="Nishiyama T."/>
            <person name="Yamada A."/>
            <person name="Hasebe M."/>
            <person name="Kawaguchi M."/>
        </authorList>
    </citation>
    <scope>NUCLEOTIDE SEQUENCE</scope>
    <source>
        <strain evidence="8">AT787</strain>
    </source>
</reference>
<gene>
    <name evidence="8" type="ORF">LshimejAT787_0212090</name>
</gene>
<feature type="chain" id="PRO_5040402529" evidence="7">
    <location>
        <begin position="28"/>
        <end position="205"/>
    </location>
</feature>
<keyword evidence="7" id="KW-0732">Signal</keyword>
<dbReference type="OrthoDB" id="3437016at2759"/>
<dbReference type="GO" id="GO:0005886">
    <property type="term" value="C:plasma membrane"/>
    <property type="evidence" value="ECO:0007669"/>
    <property type="project" value="TreeGrafter"/>
</dbReference>
<dbReference type="EMBL" id="BRPK01000002">
    <property type="protein sequence ID" value="GLB35644.1"/>
    <property type="molecule type" value="Genomic_DNA"/>
</dbReference>
<dbReference type="GO" id="GO:0015174">
    <property type="term" value="F:basic amino acid transmembrane transporter activity"/>
    <property type="evidence" value="ECO:0007669"/>
    <property type="project" value="TreeGrafter"/>
</dbReference>
<dbReference type="GO" id="GO:0000329">
    <property type="term" value="C:fungal-type vacuole membrane"/>
    <property type="evidence" value="ECO:0007669"/>
    <property type="project" value="TreeGrafter"/>
</dbReference>
<evidence type="ECO:0000256" key="6">
    <source>
        <dbReference type="SAM" id="MobiDB-lite"/>
    </source>
</evidence>